<dbReference type="InterPro" id="IPR000868">
    <property type="entry name" value="Isochorismatase-like_dom"/>
</dbReference>
<dbReference type="InterPro" id="IPR050272">
    <property type="entry name" value="Isochorismatase-like_hydrls"/>
</dbReference>
<dbReference type="PANTHER" id="PTHR43540">
    <property type="entry name" value="PEROXYUREIDOACRYLATE/UREIDOACRYLATE AMIDOHYDROLASE-RELATED"/>
    <property type="match status" value="1"/>
</dbReference>
<organism evidence="8">
    <name type="scientific">freshwater metagenome</name>
    <dbReference type="NCBI Taxonomy" id="449393"/>
    <lineage>
        <taxon>unclassified sequences</taxon>
        <taxon>metagenomes</taxon>
        <taxon>ecological metagenomes</taxon>
    </lineage>
</organism>
<dbReference type="InterPro" id="IPR036380">
    <property type="entry name" value="Isochorismatase-like_sf"/>
</dbReference>
<dbReference type="EMBL" id="CAFBOQ010000062">
    <property type="protein sequence ID" value="CAB4995412.1"/>
    <property type="molecule type" value="Genomic_DNA"/>
</dbReference>
<protein>
    <submittedName>
        <fullName evidence="8">Unannotated protein</fullName>
    </submittedName>
</protein>
<name>A0A6J7TQD1_9ZZZZ</name>
<dbReference type="SUPFAM" id="SSF52499">
    <property type="entry name" value="Isochorismatase-like hydrolases"/>
    <property type="match status" value="1"/>
</dbReference>
<evidence type="ECO:0000313" key="9">
    <source>
        <dbReference type="EMBL" id="CAB5062662.1"/>
    </source>
</evidence>
<evidence type="ECO:0000313" key="3">
    <source>
        <dbReference type="EMBL" id="CAB4717012.1"/>
    </source>
</evidence>
<evidence type="ECO:0000313" key="4">
    <source>
        <dbReference type="EMBL" id="CAB4775654.1"/>
    </source>
</evidence>
<sequence length="192" mass="20871">MSTLGRSKSALLVIDVQNQVVDGAFNKEAVVANINSAVSNARNAGVPVIWIQHSDDWMAIGSGDWQIVSELEPLEAEIKVEKLYRNSFEATTLEDVLAKLNVGHLYLTGAQTNNCVRHTGHGALDRGYDVTLIEDAHTTTDYTFEGQSVSAEVLIDDLNASFTEYELPGRKANVVTVAGALSVLRKINNLQT</sequence>
<dbReference type="Pfam" id="PF00857">
    <property type="entry name" value="Isochorismatase"/>
    <property type="match status" value="1"/>
</dbReference>
<feature type="domain" description="Isochorismatase-like" evidence="2">
    <location>
        <begin position="9"/>
        <end position="141"/>
    </location>
</feature>
<dbReference type="EMBL" id="CAFAAU010000032">
    <property type="protein sequence ID" value="CAB4811109.1"/>
    <property type="molecule type" value="Genomic_DNA"/>
</dbReference>
<dbReference type="EMBL" id="CAEZZN010000069">
    <property type="protein sequence ID" value="CAB4775654.1"/>
    <property type="molecule type" value="Genomic_DNA"/>
</dbReference>
<evidence type="ECO:0000313" key="6">
    <source>
        <dbReference type="EMBL" id="CAB4859022.1"/>
    </source>
</evidence>
<dbReference type="Gene3D" id="3.40.50.850">
    <property type="entry name" value="Isochorismatase-like"/>
    <property type="match status" value="1"/>
</dbReference>
<evidence type="ECO:0000313" key="7">
    <source>
        <dbReference type="EMBL" id="CAB4995412.1"/>
    </source>
</evidence>
<dbReference type="AlphaFoldDB" id="A0A6J7TQD1"/>
<evidence type="ECO:0000313" key="8">
    <source>
        <dbReference type="EMBL" id="CAB5054308.1"/>
    </source>
</evidence>
<evidence type="ECO:0000256" key="1">
    <source>
        <dbReference type="ARBA" id="ARBA00022801"/>
    </source>
</evidence>
<evidence type="ECO:0000313" key="5">
    <source>
        <dbReference type="EMBL" id="CAB4811109.1"/>
    </source>
</evidence>
<accession>A0A6J7TQD1</accession>
<dbReference type="EMBL" id="CAFBQM010000076">
    <property type="protein sequence ID" value="CAB5062662.1"/>
    <property type="molecule type" value="Genomic_DNA"/>
</dbReference>
<reference evidence="8" key="1">
    <citation type="submission" date="2020-05" db="EMBL/GenBank/DDBJ databases">
        <authorList>
            <person name="Chiriac C."/>
            <person name="Salcher M."/>
            <person name="Ghai R."/>
            <person name="Kavagutti S V."/>
        </authorList>
    </citation>
    <scope>NUCLEOTIDE SEQUENCE</scope>
</reference>
<keyword evidence="1" id="KW-0378">Hydrolase</keyword>
<dbReference type="EMBL" id="CAEZYA010000072">
    <property type="protein sequence ID" value="CAB4717012.1"/>
    <property type="molecule type" value="Genomic_DNA"/>
</dbReference>
<dbReference type="CDD" id="cd01014">
    <property type="entry name" value="nicotinamidase_related"/>
    <property type="match status" value="1"/>
</dbReference>
<dbReference type="EMBL" id="CAFBQD010000053">
    <property type="protein sequence ID" value="CAB5054308.1"/>
    <property type="molecule type" value="Genomic_DNA"/>
</dbReference>
<evidence type="ECO:0000259" key="2">
    <source>
        <dbReference type="Pfam" id="PF00857"/>
    </source>
</evidence>
<proteinExistence type="predicted"/>
<dbReference type="PANTHER" id="PTHR43540:SF6">
    <property type="entry name" value="ISOCHORISMATASE-LIKE DOMAIN-CONTAINING PROTEIN"/>
    <property type="match status" value="1"/>
</dbReference>
<gene>
    <name evidence="3" type="ORF">UFOPK2627_01349</name>
    <name evidence="4" type="ORF">UFOPK2879_01271</name>
    <name evidence="5" type="ORF">UFOPK3078_01026</name>
    <name evidence="6" type="ORF">UFOPK3288_01444</name>
    <name evidence="7" type="ORF">UFOPK3990_01356</name>
    <name evidence="8" type="ORF">UFOPK4245_01233</name>
    <name evidence="9" type="ORF">UFOPK4337_01190</name>
</gene>
<dbReference type="GO" id="GO:0016787">
    <property type="term" value="F:hydrolase activity"/>
    <property type="evidence" value="ECO:0007669"/>
    <property type="project" value="UniProtKB-KW"/>
</dbReference>
<dbReference type="EMBL" id="CAFBLC010000078">
    <property type="protein sequence ID" value="CAB4859022.1"/>
    <property type="molecule type" value="Genomic_DNA"/>
</dbReference>